<dbReference type="Gene3D" id="3.30.70.270">
    <property type="match status" value="1"/>
</dbReference>
<sequence length="152" mass="17196">MPVAPPQINVDGILANLNVDGKSKYFTTLDLAQAYNQMIVSKESRSLLALATHKGLYAYTRLAFGISVAPALWQNAMEQVLMGIERVQVYYDDILIAGRTEKEHVKLLDQVMTRLEEYGLRLNEQKCMFFRESVEYLGMVIDQNGIAPIPVR</sequence>
<reference evidence="2" key="1">
    <citation type="submission" date="2020-06" db="EMBL/GenBank/DDBJ databases">
        <title>Draft genome of Bugula neritina, a colonial animal packing powerful symbionts and potential medicines.</title>
        <authorList>
            <person name="Rayko M."/>
        </authorList>
    </citation>
    <scope>NUCLEOTIDE SEQUENCE [LARGE SCALE GENOMIC DNA]</scope>
    <source>
        <strain evidence="2">Kwan_BN1</strain>
    </source>
</reference>
<dbReference type="OrthoDB" id="6118485at2759"/>
<dbReference type="PANTHER" id="PTHR37984:SF10">
    <property type="entry name" value="RIBONUCLEASE H"/>
    <property type="match status" value="1"/>
</dbReference>
<comment type="caution">
    <text evidence="2">The sequence shown here is derived from an EMBL/GenBank/DDBJ whole genome shotgun (WGS) entry which is preliminary data.</text>
</comment>
<dbReference type="InterPro" id="IPR050951">
    <property type="entry name" value="Retrovirus_Pol_polyprotein"/>
</dbReference>
<accession>A0A7J7K5Q1</accession>
<dbReference type="EMBL" id="VXIV02001193">
    <property type="protein sequence ID" value="KAF6033960.1"/>
    <property type="molecule type" value="Genomic_DNA"/>
</dbReference>
<dbReference type="InterPro" id="IPR043128">
    <property type="entry name" value="Rev_trsase/Diguanyl_cyclase"/>
</dbReference>
<feature type="domain" description="Reverse transcriptase" evidence="1">
    <location>
        <begin position="1"/>
        <end position="141"/>
    </location>
</feature>
<evidence type="ECO:0000313" key="3">
    <source>
        <dbReference type="Proteomes" id="UP000593567"/>
    </source>
</evidence>
<organism evidence="2 3">
    <name type="scientific">Bugula neritina</name>
    <name type="common">Brown bryozoan</name>
    <name type="synonym">Sertularia neritina</name>
    <dbReference type="NCBI Taxonomy" id="10212"/>
    <lineage>
        <taxon>Eukaryota</taxon>
        <taxon>Metazoa</taxon>
        <taxon>Spiralia</taxon>
        <taxon>Lophotrochozoa</taxon>
        <taxon>Bryozoa</taxon>
        <taxon>Gymnolaemata</taxon>
        <taxon>Cheilostomatida</taxon>
        <taxon>Flustrina</taxon>
        <taxon>Buguloidea</taxon>
        <taxon>Bugulidae</taxon>
        <taxon>Bugula</taxon>
    </lineage>
</organism>
<keyword evidence="3" id="KW-1185">Reference proteome</keyword>
<gene>
    <name evidence="2" type="ORF">EB796_007734</name>
</gene>
<dbReference type="SUPFAM" id="SSF56672">
    <property type="entry name" value="DNA/RNA polymerases"/>
    <property type="match status" value="1"/>
</dbReference>
<name>A0A7J7K5Q1_BUGNE</name>
<proteinExistence type="predicted"/>
<dbReference type="Proteomes" id="UP000593567">
    <property type="component" value="Unassembled WGS sequence"/>
</dbReference>
<dbReference type="PANTHER" id="PTHR37984">
    <property type="entry name" value="PROTEIN CBG26694"/>
    <property type="match status" value="1"/>
</dbReference>
<evidence type="ECO:0000313" key="2">
    <source>
        <dbReference type="EMBL" id="KAF6033960.1"/>
    </source>
</evidence>
<dbReference type="Pfam" id="PF00078">
    <property type="entry name" value="RVT_1"/>
    <property type="match status" value="1"/>
</dbReference>
<dbReference type="AlphaFoldDB" id="A0A7J7K5Q1"/>
<dbReference type="PROSITE" id="PS50878">
    <property type="entry name" value="RT_POL"/>
    <property type="match status" value="1"/>
</dbReference>
<evidence type="ECO:0000259" key="1">
    <source>
        <dbReference type="PROSITE" id="PS50878"/>
    </source>
</evidence>
<dbReference type="InterPro" id="IPR000477">
    <property type="entry name" value="RT_dom"/>
</dbReference>
<dbReference type="InterPro" id="IPR043502">
    <property type="entry name" value="DNA/RNA_pol_sf"/>
</dbReference>
<dbReference type="CDD" id="cd01647">
    <property type="entry name" value="RT_LTR"/>
    <property type="match status" value="1"/>
</dbReference>
<protein>
    <recommendedName>
        <fullName evidence="1">Reverse transcriptase domain-containing protein</fullName>
    </recommendedName>
</protein>